<evidence type="ECO:0000256" key="2">
    <source>
        <dbReference type="ARBA" id="ARBA00022801"/>
    </source>
</evidence>
<dbReference type="Gene3D" id="1.25.40.1050">
    <property type="match status" value="1"/>
</dbReference>
<reference evidence="7" key="1">
    <citation type="journal article" date="2020" name="Nature">
        <title>Giant virus diversity and host interactions through global metagenomics.</title>
        <authorList>
            <person name="Schulz F."/>
            <person name="Roux S."/>
            <person name="Paez-Espino D."/>
            <person name="Jungbluth S."/>
            <person name="Walsh D.A."/>
            <person name="Denef V.J."/>
            <person name="McMahon K.D."/>
            <person name="Konstantinidis K.T."/>
            <person name="Eloe-Fadrosh E.A."/>
            <person name="Kyrpides N.C."/>
            <person name="Woyke T."/>
        </authorList>
    </citation>
    <scope>NUCLEOTIDE SEQUENCE</scope>
    <source>
        <strain evidence="7">GVMAG-M-3300023179-132</strain>
    </source>
</reference>
<name>A0A6C0E4A3_9ZZZZ</name>
<dbReference type="PANTHER" id="PTHR12341:SF7">
    <property type="entry name" value="5'-3' EXORIBONUCLEASE 1"/>
    <property type="match status" value="1"/>
</dbReference>
<keyword evidence="3" id="KW-0269">Exonuclease</keyword>
<keyword evidence="1" id="KW-0540">Nuclease</keyword>
<protein>
    <recommendedName>
        <fullName evidence="8">Xrn1 N-terminal domain-containing protein</fullName>
    </recommendedName>
</protein>
<evidence type="ECO:0000259" key="6">
    <source>
        <dbReference type="Pfam" id="PF17846"/>
    </source>
</evidence>
<evidence type="ECO:0000313" key="7">
    <source>
        <dbReference type="EMBL" id="QHT23956.1"/>
    </source>
</evidence>
<evidence type="ECO:0008006" key="8">
    <source>
        <dbReference type="Google" id="ProtNLM"/>
    </source>
</evidence>
<dbReference type="GO" id="GO:0004534">
    <property type="term" value="F:5'-3' RNA exonuclease activity"/>
    <property type="evidence" value="ECO:0007669"/>
    <property type="project" value="TreeGrafter"/>
</dbReference>
<dbReference type="EMBL" id="MN739735">
    <property type="protein sequence ID" value="QHT23956.1"/>
    <property type="molecule type" value="Genomic_DNA"/>
</dbReference>
<evidence type="ECO:0000256" key="1">
    <source>
        <dbReference type="ARBA" id="ARBA00022722"/>
    </source>
</evidence>
<dbReference type="Pfam" id="PF17846">
    <property type="entry name" value="XRN_M"/>
    <property type="match status" value="2"/>
</dbReference>
<dbReference type="AlphaFoldDB" id="A0A6C0E4A3"/>
<accession>A0A6C0E4A3</accession>
<evidence type="ECO:0000256" key="3">
    <source>
        <dbReference type="ARBA" id="ARBA00022839"/>
    </source>
</evidence>
<dbReference type="InterPro" id="IPR004859">
    <property type="entry name" value="Xrn1_N"/>
</dbReference>
<sequence>MGIPSYFSYIVKNHPEVVRKLEENFIVNNLYLDANSVIYDCVHKIDFTKLVDSDIATIQNAVFAKLEEYISLISPNNNIFIAFDGVAPVAKLEQQRQRRYKSSYQNKVLETITKKSDPWNTTAITPGTDFMHQLNKQVRIRFNDPKKYNVKRLIVSPSDEYGEGEHKLFKYIRDNESEHKDATTIIYGLDADLIMLSINHLPISRNIYLYRETPHFIQSINSDLLPDESYLIDIPELSNIITTTMNSFNGDDSNKAELKDDKKTTKLNRVYDYILLCFFLGNDFMPHFPSINIRTGGIDKMLNAYKATMGPEDVLTDGSKINWRNMRKLILLLSKAEENNFKQEMKLRDKREHSNMPEDTPEDKIKKFEALPTYKRDIEKYINPFNPNWEKRYYKSLFELDIDDTRKHQICVNYLEGLEWTLKYYTSGCPDWRWHYKYNYPPLLSDLIQHVPYFETEFVSKKADSPVSEVTQLCYVLPKQSMKLLPSKVYDKVIRDHKHLYNDEFKFQWAFCRYFWESHAVLPEIDIEELEKSIWNV</sequence>
<dbReference type="GO" id="GO:0003723">
    <property type="term" value="F:RNA binding"/>
    <property type="evidence" value="ECO:0007669"/>
    <property type="project" value="TreeGrafter"/>
</dbReference>
<feature type="domain" description="Xrn1 helical" evidence="6">
    <location>
        <begin position="270"/>
        <end position="358"/>
    </location>
</feature>
<evidence type="ECO:0000259" key="5">
    <source>
        <dbReference type="Pfam" id="PF03159"/>
    </source>
</evidence>
<feature type="domain" description="Xrn1 helical" evidence="6">
    <location>
        <begin position="373"/>
        <end position="533"/>
    </location>
</feature>
<comment type="similarity">
    <text evidence="4">Belongs to the 5'-3' exonuclease family.</text>
</comment>
<dbReference type="GO" id="GO:0005634">
    <property type="term" value="C:nucleus"/>
    <property type="evidence" value="ECO:0007669"/>
    <property type="project" value="TreeGrafter"/>
</dbReference>
<proteinExistence type="inferred from homology"/>
<organism evidence="7">
    <name type="scientific">viral metagenome</name>
    <dbReference type="NCBI Taxonomy" id="1070528"/>
    <lineage>
        <taxon>unclassified sequences</taxon>
        <taxon>metagenomes</taxon>
        <taxon>organismal metagenomes</taxon>
    </lineage>
</organism>
<dbReference type="Pfam" id="PF03159">
    <property type="entry name" value="XRN_N"/>
    <property type="match status" value="1"/>
</dbReference>
<dbReference type="InterPro" id="IPR027073">
    <property type="entry name" value="5_3_exoribonuclease"/>
</dbReference>
<dbReference type="Gene3D" id="3.40.50.12390">
    <property type="match status" value="1"/>
</dbReference>
<dbReference type="PANTHER" id="PTHR12341">
    <property type="entry name" value="5'-&gt;3' EXORIBONUCLEASE"/>
    <property type="match status" value="1"/>
</dbReference>
<feature type="domain" description="Xrn1 N-terminal" evidence="5">
    <location>
        <begin position="1"/>
        <end position="200"/>
    </location>
</feature>
<dbReference type="GO" id="GO:0000956">
    <property type="term" value="P:nuclear-transcribed mRNA catabolic process"/>
    <property type="evidence" value="ECO:0007669"/>
    <property type="project" value="TreeGrafter"/>
</dbReference>
<evidence type="ECO:0000256" key="4">
    <source>
        <dbReference type="ARBA" id="ARBA00038299"/>
    </source>
</evidence>
<keyword evidence="2" id="KW-0378">Hydrolase</keyword>
<dbReference type="InterPro" id="IPR041412">
    <property type="entry name" value="Xrn1_helical"/>
</dbReference>